<accession>A0A8S9FTW8</accession>
<evidence type="ECO:0000313" key="3">
    <source>
        <dbReference type="Proteomes" id="UP000712281"/>
    </source>
</evidence>
<proteinExistence type="predicted"/>
<protein>
    <submittedName>
        <fullName evidence="2">Uncharacterized protein</fullName>
    </submittedName>
</protein>
<evidence type="ECO:0000256" key="1">
    <source>
        <dbReference type="SAM" id="MobiDB-lite"/>
    </source>
</evidence>
<evidence type="ECO:0000313" key="2">
    <source>
        <dbReference type="EMBL" id="KAF2537425.1"/>
    </source>
</evidence>
<reference evidence="2" key="1">
    <citation type="submission" date="2019-12" db="EMBL/GenBank/DDBJ databases">
        <title>Genome sequencing and annotation of Brassica cretica.</title>
        <authorList>
            <person name="Studholme D.J."/>
            <person name="Sarris P.F."/>
        </authorList>
    </citation>
    <scope>NUCLEOTIDE SEQUENCE</scope>
    <source>
        <strain evidence="2">PFS-001/15</strain>
        <tissue evidence="2">Leaf</tissue>
    </source>
</reference>
<dbReference type="Proteomes" id="UP000712281">
    <property type="component" value="Unassembled WGS sequence"/>
</dbReference>
<dbReference type="AlphaFoldDB" id="A0A8S9FTW8"/>
<feature type="region of interest" description="Disordered" evidence="1">
    <location>
        <begin position="32"/>
        <end position="56"/>
    </location>
</feature>
<gene>
    <name evidence="2" type="ORF">F2Q68_00020880</name>
</gene>
<sequence length="88" mass="9873">MSLNTYPTGHGTMSQCTRSVLLLHPVRPLINQSRHLDPSSKDQVVHPCPRSDHTRPYLNNNTQAQYLWSTPSGTSYTLLHGSQPMLCT</sequence>
<organism evidence="2 3">
    <name type="scientific">Brassica cretica</name>
    <name type="common">Mustard</name>
    <dbReference type="NCBI Taxonomy" id="69181"/>
    <lineage>
        <taxon>Eukaryota</taxon>
        <taxon>Viridiplantae</taxon>
        <taxon>Streptophyta</taxon>
        <taxon>Embryophyta</taxon>
        <taxon>Tracheophyta</taxon>
        <taxon>Spermatophyta</taxon>
        <taxon>Magnoliopsida</taxon>
        <taxon>eudicotyledons</taxon>
        <taxon>Gunneridae</taxon>
        <taxon>Pentapetalae</taxon>
        <taxon>rosids</taxon>
        <taxon>malvids</taxon>
        <taxon>Brassicales</taxon>
        <taxon>Brassicaceae</taxon>
        <taxon>Brassiceae</taxon>
        <taxon>Brassica</taxon>
    </lineage>
</organism>
<comment type="caution">
    <text evidence="2">The sequence shown here is derived from an EMBL/GenBank/DDBJ whole genome shotgun (WGS) entry which is preliminary data.</text>
</comment>
<name>A0A8S9FTW8_BRACR</name>
<feature type="compositionally biased region" description="Basic and acidic residues" evidence="1">
    <location>
        <begin position="34"/>
        <end position="55"/>
    </location>
</feature>
<dbReference type="EMBL" id="QGKW02002228">
    <property type="protein sequence ID" value="KAF2537425.1"/>
    <property type="molecule type" value="Genomic_DNA"/>
</dbReference>